<name>A0ABT5GSX5_9VIBR</name>
<gene>
    <name evidence="2" type="ORF">OPW20_08970</name>
</gene>
<keyword evidence="3" id="KW-1185">Reference proteome</keyword>
<dbReference type="RefSeq" id="WP_004745479.1">
    <property type="nucleotide sequence ID" value="NZ_CP053543.1"/>
</dbReference>
<evidence type="ECO:0000256" key="1">
    <source>
        <dbReference type="SAM" id="Phobius"/>
    </source>
</evidence>
<keyword evidence="1" id="KW-1133">Transmembrane helix</keyword>
<dbReference type="EMBL" id="JAPFIT010000012">
    <property type="protein sequence ID" value="MDC5740200.1"/>
    <property type="molecule type" value="Genomic_DNA"/>
</dbReference>
<evidence type="ECO:0000313" key="2">
    <source>
        <dbReference type="EMBL" id="MDC5740200.1"/>
    </source>
</evidence>
<keyword evidence="1" id="KW-0472">Membrane</keyword>
<dbReference type="GeneID" id="91961762"/>
<protein>
    <submittedName>
        <fullName evidence="2">Uncharacterized protein</fullName>
    </submittedName>
</protein>
<dbReference type="Proteomes" id="UP001150001">
    <property type="component" value="Unassembled WGS sequence"/>
</dbReference>
<proteinExistence type="predicted"/>
<organism evidence="2 3">
    <name type="scientific">Vibrio europaeus</name>
    <dbReference type="NCBI Taxonomy" id="300876"/>
    <lineage>
        <taxon>Bacteria</taxon>
        <taxon>Pseudomonadati</taxon>
        <taxon>Pseudomonadota</taxon>
        <taxon>Gammaproteobacteria</taxon>
        <taxon>Vibrionales</taxon>
        <taxon>Vibrionaceae</taxon>
        <taxon>Vibrio</taxon>
        <taxon>Vibrio oreintalis group</taxon>
    </lineage>
</organism>
<evidence type="ECO:0000313" key="3">
    <source>
        <dbReference type="Proteomes" id="UP001150001"/>
    </source>
</evidence>
<reference evidence="2" key="1">
    <citation type="submission" date="2022-11" db="EMBL/GenBank/DDBJ databases">
        <title>Role of the vibriolysin VemA secreted by the emergent pathogen Vibrio europaeus in the colonization of Manila clam mucus.</title>
        <authorList>
            <person name="Martinez C."/>
            <person name="Rodriguez S."/>
            <person name="Vences A."/>
            <person name="Barja J.L."/>
            <person name="Toranzo A.E."/>
            <person name="Dubert J."/>
        </authorList>
    </citation>
    <scope>NUCLEOTIDE SEQUENCE</scope>
    <source>
        <strain evidence="2">3454</strain>
    </source>
</reference>
<feature type="transmembrane region" description="Helical" evidence="1">
    <location>
        <begin position="7"/>
        <end position="26"/>
    </location>
</feature>
<keyword evidence="1" id="KW-0812">Transmembrane</keyword>
<sequence length="41" mass="4755">MFIFVRLLKLAIICAVFFTIYDFIAFGEITWVERLLGTLGL</sequence>
<comment type="caution">
    <text evidence="2">The sequence shown here is derived from an EMBL/GenBank/DDBJ whole genome shotgun (WGS) entry which is preliminary data.</text>
</comment>
<accession>A0ABT5GSX5</accession>